<dbReference type="Pfam" id="PF01507">
    <property type="entry name" value="PAPS_reduct"/>
    <property type="match status" value="1"/>
</dbReference>
<proteinExistence type="predicted"/>
<accession>A0AAW6DBZ2</accession>
<name>A0AAW6DBZ2_MEDGN</name>
<sequence length="460" mass="52655">MKKTEGYFQQSNGQLTLFQPDFIRDADCTKETPVIYGKSDIPIYGMGKRICPRVSGRKDTEYMKKIYLEELLPLEMYDLVIVLISGGKDSIACYYKLLELGVPKSKIEFWHHDIDGGHPSRTMDWRCTANYIRSFAEAEQIPLRVSWRKNGFFGELYRIGTSELIEWVDPETGEIYQCPPSKKYMECQKLKAAAISEMENKLAEFGYRMKFPMKSGDLSRRWCSAYLKIMVADTVLRNMNSMQKLENTGGKRQKFPAKGSTHQGRWCSGSLKASVQDSVTANLTKTRKDIKLLIVSGERRGESVGRSKYNEIEIHRTNAVSKHHRTVHQWRPVIDYSERDIWEVLKRHKVTPHPCYRAGWNRCSCAMCIFSTPRLFAGIRELYPKEYALLCQDEKNLGFTLDNHCDLETYIGSADSCVYHGDKEAIQSLLTGEFPVESVYVKGKWKYPAGAFHGAAGGPC</sequence>
<dbReference type="PANTHER" id="PTHR43196">
    <property type="entry name" value="SULFATE ADENYLYLTRANSFERASE SUBUNIT 2"/>
    <property type="match status" value="1"/>
</dbReference>
<comment type="caution">
    <text evidence="2">The sequence shown here is derived from an EMBL/GenBank/DDBJ whole genome shotgun (WGS) entry which is preliminary data.</text>
</comment>
<dbReference type="InterPro" id="IPR014729">
    <property type="entry name" value="Rossmann-like_a/b/a_fold"/>
</dbReference>
<dbReference type="Gene3D" id="3.40.50.620">
    <property type="entry name" value="HUPs"/>
    <property type="match status" value="1"/>
</dbReference>
<dbReference type="RefSeq" id="WP_272107817.1">
    <property type="nucleotide sequence ID" value="NZ_JAQMLA010000015.1"/>
</dbReference>
<dbReference type="AlphaFoldDB" id="A0AAW6DBZ2"/>
<evidence type="ECO:0000313" key="3">
    <source>
        <dbReference type="Proteomes" id="UP001212160"/>
    </source>
</evidence>
<dbReference type="EMBL" id="JAQMLA010000015">
    <property type="protein sequence ID" value="MDB8686459.1"/>
    <property type="molecule type" value="Genomic_DNA"/>
</dbReference>
<protein>
    <submittedName>
        <fullName evidence="2">Phosphoadenosine phosphosulfate reductase family protein</fullName>
    </submittedName>
</protein>
<organism evidence="2 3">
    <name type="scientific">Mediterraneibacter gnavus</name>
    <name type="common">Ruminococcus gnavus</name>
    <dbReference type="NCBI Taxonomy" id="33038"/>
    <lineage>
        <taxon>Bacteria</taxon>
        <taxon>Bacillati</taxon>
        <taxon>Bacillota</taxon>
        <taxon>Clostridia</taxon>
        <taxon>Lachnospirales</taxon>
        <taxon>Lachnospiraceae</taxon>
        <taxon>Mediterraneibacter</taxon>
    </lineage>
</organism>
<evidence type="ECO:0000313" key="2">
    <source>
        <dbReference type="EMBL" id="MDB8686459.1"/>
    </source>
</evidence>
<feature type="domain" description="Phosphoadenosine phosphosulphate reductase" evidence="1">
    <location>
        <begin position="287"/>
        <end position="369"/>
    </location>
</feature>
<dbReference type="InterPro" id="IPR050128">
    <property type="entry name" value="Sulfate_adenylyltrnsfr_sub2"/>
</dbReference>
<dbReference type="Proteomes" id="UP001212160">
    <property type="component" value="Unassembled WGS sequence"/>
</dbReference>
<dbReference type="InterPro" id="IPR002500">
    <property type="entry name" value="PAPS_reduct_dom"/>
</dbReference>
<dbReference type="SUPFAM" id="SSF52402">
    <property type="entry name" value="Adenine nucleotide alpha hydrolases-like"/>
    <property type="match status" value="1"/>
</dbReference>
<dbReference type="GO" id="GO:0003824">
    <property type="term" value="F:catalytic activity"/>
    <property type="evidence" value="ECO:0007669"/>
    <property type="project" value="InterPro"/>
</dbReference>
<gene>
    <name evidence="2" type="ORF">PNW85_07205</name>
</gene>
<evidence type="ECO:0000259" key="1">
    <source>
        <dbReference type="Pfam" id="PF01507"/>
    </source>
</evidence>
<reference evidence="2" key="1">
    <citation type="submission" date="2023-01" db="EMBL/GenBank/DDBJ databases">
        <title>Human gut microbiome strain richness.</title>
        <authorList>
            <person name="Chen-Liaw A."/>
        </authorList>
    </citation>
    <scope>NUCLEOTIDE SEQUENCE</scope>
    <source>
        <strain evidence="2">RTP21484st1_H11_RTP21484_190118</strain>
    </source>
</reference>
<dbReference type="PANTHER" id="PTHR43196:SF2">
    <property type="entry name" value="PHOSPHOADENOSINE PHOSPHOSULFATE REDUCTASE"/>
    <property type="match status" value="1"/>
</dbReference>